<proteinExistence type="predicted"/>
<dbReference type="PANTHER" id="PTHR31503">
    <property type="entry name" value="VACUOLAR CALCIUM ION TRANSPORTER"/>
    <property type="match status" value="1"/>
</dbReference>
<dbReference type="Proteomes" id="UP001213000">
    <property type="component" value="Unassembled WGS sequence"/>
</dbReference>
<dbReference type="InterPro" id="IPR004713">
    <property type="entry name" value="CaH_exchang"/>
</dbReference>
<dbReference type="GO" id="GO:0000329">
    <property type="term" value="C:fungal-type vacuole membrane"/>
    <property type="evidence" value="ECO:0007669"/>
    <property type="project" value="TreeGrafter"/>
</dbReference>
<feature type="transmembrane region" description="Helical" evidence="3">
    <location>
        <begin position="106"/>
        <end position="130"/>
    </location>
</feature>
<evidence type="ECO:0000256" key="1">
    <source>
        <dbReference type="ARBA" id="ARBA00023065"/>
    </source>
</evidence>
<comment type="caution">
    <text evidence="4">The sequence shown here is derived from an EMBL/GenBank/DDBJ whole genome shotgun (WGS) entry which is preliminary data.</text>
</comment>
<evidence type="ECO:0000256" key="2">
    <source>
        <dbReference type="SAM" id="MobiDB-lite"/>
    </source>
</evidence>
<keyword evidence="5" id="KW-1185">Reference proteome</keyword>
<keyword evidence="1" id="KW-0406">Ion transport</keyword>
<gene>
    <name evidence="4" type="ORF">NP233_g11826</name>
</gene>
<feature type="transmembrane region" description="Helical" evidence="3">
    <location>
        <begin position="174"/>
        <end position="195"/>
    </location>
</feature>
<dbReference type="AlphaFoldDB" id="A0AAD5VFN8"/>
<name>A0AAD5VFN8_9AGAR</name>
<dbReference type="GO" id="GO:0015369">
    <property type="term" value="F:calcium:proton antiporter activity"/>
    <property type="evidence" value="ECO:0007669"/>
    <property type="project" value="TreeGrafter"/>
</dbReference>
<feature type="compositionally biased region" description="Polar residues" evidence="2">
    <location>
        <begin position="83"/>
        <end position="92"/>
    </location>
</feature>
<sequence>MSASPTWDGKPDMEDSTQETKVTEQTAHETAQEDAEATPKSPTKTRIAPKKKTTISSAPPMTRITTNPRETGDQQTKKRRGMTLTQSLSSMLQPDRRIEEPTLRESLWAIVRCSYLNVMLVFIPISWALHFALPHTMENRDTLIFVFSFLAIIPLAKLLGWATEELSLRVGQTLAGLMNATLGNAVELIVAVRIAHSLYLE</sequence>
<keyword evidence="1" id="KW-0813">Transport</keyword>
<feature type="compositionally biased region" description="Polar residues" evidence="2">
    <location>
        <begin position="54"/>
        <end position="69"/>
    </location>
</feature>
<dbReference type="GO" id="GO:0006874">
    <property type="term" value="P:intracellular calcium ion homeostasis"/>
    <property type="evidence" value="ECO:0007669"/>
    <property type="project" value="TreeGrafter"/>
</dbReference>
<evidence type="ECO:0000313" key="4">
    <source>
        <dbReference type="EMBL" id="KAJ3557110.1"/>
    </source>
</evidence>
<dbReference type="EMBL" id="JANIEX010001513">
    <property type="protein sequence ID" value="KAJ3557110.1"/>
    <property type="molecule type" value="Genomic_DNA"/>
</dbReference>
<dbReference type="PANTHER" id="PTHR31503:SF20">
    <property type="entry name" value="CA(2+)_H(+) EXCHANGER, PUTATIVE (EUROFUNG)-RELATED"/>
    <property type="match status" value="1"/>
</dbReference>
<accession>A0AAD5VFN8</accession>
<keyword evidence="3" id="KW-0812">Transmembrane</keyword>
<feature type="region of interest" description="Disordered" evidence="2">
    <location>
        <begin position="1"/>
        <end position="93"/>
    </location>
</feature>
<evidence type="ECO:0008006" key="6">
    <source>
        <dbReference type="Google" id="ProtNLM"/>
    </source>
</evidence>
<protein>
    <recommendedName>
        <fullName evidence="6">Sodium/calcium exchanger membrane region domain-containing protein</fullName>
    </recommendedName>
</protein>
<organism evidence="4 5">
    <name type="scientific">Leucocoprinus birnbaumii</name>
    <dbReference type="NCBI Taxonomy" id="56174"/>
    <lineage>
        <taxon>Eukaryota</taxon>
        <taxon>Fungi</taxon>
        <taxon>Dikarya</taxon>
        <taxon>Basidiomycota</taxon>
        <taxon>Agaricomycotina</taxon>
        <taxon>Agaricomycetes</taxon>
        <taxon>Agaricomycetidae</taxon>
        <taxon>Agaricales</taxon>
        <taxon>Agaricineae</taxon>
        <taxon>Agaricaceae</taxon>
        <taxon>Leucocoprinus</taxon>
    </lineage>
</organism>
<evidence type="ECO:0000256" key="3">
    <source>
        <dbReference type="SAM" id="Phobius"/>
    </source>
</evidence>
<keyword evidence="3" id="KW-1133">Transmembrane helix</keyword>
<reference evidence="4" key="1">
    <citation type="submission" date="2022-07" db="EMBL/GenBank/DDBJ databases">
        <title>Genome Sequence of Leucocoprinus birnbaumii.</title>
        <authorList>
            <person name="Buettner E."/>
        </authorList>
    </citation>
    <scope>NUCLEOTIDE SEQUENCE</scope>
    <source>
        <strain evidence="4">VT141</strain>
    </source>
</reference>
<feature type="transmembrane region" description="Helical" evidence="3">
    <location>
        <begin position="142"/>
        <end position="162"/>
    </location>
</feature>
<evidence type="ECO:0000313" key="5">
    <source>
        <dbReference type="Proteomes" id="UP001213000"/>
    </source>
</evidence>
<keyword evidence="3" id="KW-0472">Membrane</keyword>